<keyword evidence="1" id="KW-0802">TPR repeat</keyword>
<comment type="caution">
    <text evidence="2">The sequence shown here is derived from an EMBL/GenBank/DDBJ whole genome shotgun (WGS) entry which is preliminary data.</text>
</comment>
<gene>
    <name evidence="2" type="ORF">P0O15_05160</name>
</gene>
<evidence type="ECO:0000313" key="2">
    <source>
        <dbReference type="EMBL" id="MDF0590563.1"/>
    </source>
</evidence>
<sequence length="150" mass="17287">MTSLDIKILRLSSSLHLLSPSIGPSEDPRRLIEEGNSSLKEGDLDHALNSYQRAARVRPSSSAERRSALVLGMMGRYMEAIASLDLAAEMEPLDPMPWIFRGFIFWRLERWQEATASFERAVALRPEEEYARYCRSISVEEINKRRARRF</sequence>
<reference evidence="2 3" key="1">
    <citation type="submission" date="2023-03" db="EMBL/GenBank/DDBJ databases">
        <title>WGS of Methanotrichaceae archaeon Mx.</title>
        <authorList>
            <person name="Sorokin D.Y."/>
            <person name="Merkel A.Y."/>
        </authorList>
    </citation>
    <scope>NUCLEOTIDE SEQUENCE [LARGE SCALE GENOMIC DNA]</scope>
    <source>
        <strain evidence="2 3">Mx</strain>
    </source>
</reference>
<keyword evidence="3" id="KW-1185">Reference proteome</keyword>
<evidence type="ECO:0000313" key="3">
    <source>
        <dbReference type="Proteomes" id="UP001220010"/>
    </source>
</evidence>
<protein>
    <submittedName>
        <fullName evidence="2">Tetratricopeptide repeat protein</fullName>
    </submittedName>
</protein>
<organism evidence="2 3">
    <name type="scientific">Candidatus Methanocrinis natronophilus</name>
    <dbReference type="NCBI Taxonomy" id="3033396"/>
    <lineage>
        <taxon>Archaea</taxon>
        <taxon>Methanobacteriati</taxon>
        <taxon>Methanobacteriota</taxon>
        <taxon>Stenosarchaea group</taxon>
        <taxon>Methanomicrobia</taxon>
        <taxon>Methanotrichales</taxon>
        <taxon>Methanotrichaceae</taxon>
        <taxon>Methanocrinis</taxon>
    </lineage>
</organism>
<dbReference type="EMBL" id="JARFPK010000014">
    <property type="protein sequence ID" value="MDF0590563.1"/>
    <property type="molecule type" value="Genomic_DNA"/>
</dbReference>
<feature type="repeat" description="TPR" evidence="1">
    <location>
        <begin position="28"/>
        <end position="61"/>
    </location>
</feature>
<evidence type="ECO:0000256" key="1">
    <source>
        <dbReference type="PROSITE-ProRule" id="PRU00339"/>
    </source>
</evidence>
<dbReference type="Gene3D" id="1.25.40.10">
    <property type="entry name" value="Tetratricopeptide repeat domain"/>
    <property type="match status" value="1"/>
</dbReference>
<feature type="repeat" description="TPR" evidence="1">
    <location>
        <begin position="95"/>
        <end position="128"/>
    </location>
</feature>
<accession>A0ABT5X7C9</accession>
<dbReference type="InterPro" id="IPR019734">
    <property type="entry name" value="TPR_rpt"/>
</dbReference>
<dbReference type="InterPro" id="IPR011990">
    <property type="entry name" value="TPR-like_helical_dom_sf"/>
</dbReference>
<dbReference type="Pfam" id="PF13432">
    <property type="entry name" value="TPR_16"/>
    <property type="match status" value="1"/>
</dbReference>
<proteinExistence type="predicted"/>
<name>A0ABT5X7C9_9EURY</name>
<dbReference type="Proteomes" id="UP001220010">
    <property type="component" value="Unassembled WGS sequence"/>
</dbReference>
<dbReference type="SUPFAM" id="SSF48452">
    <property type="entry name" value="TPR-like"/>
    <property type="match status" value="1"/>
</dbReference>
<dbReference type="SMART" id="SM00028">
    <property type="entry name" value="TPR"/>
    <property type="match status" value="2"/>
</dbReference>
<dbReference type="PROSITE" id="PS50005">
    <property type="entry name" value="TPR"/>
    <property type="match status" value="2"/>
</dbReference>
<dbReference type="RefSeq" id="WP_316966308.1">
    <property type="nucleotide sequence ID" value="NZ_JARFPK010000014.1"/>
</dbReference>